<keyword evidence="2" id="KW-1185">Reference proteome</keyword>
<gene>
    <name evidence="1" type="ORF">BVRB_038830</name>
</gene>
<dbReference type="EMBL" id="KQ113644">
    <property type="protein sequence ID" value="KMS65158.1"/>
    <property type="molecule type" value="Genomic_DNA"/>
</dbReference>
<name>A0A0J7YPR8_BETVV</name>
<proteinExistence type="predicted"/>
<dbReference type="Gramene" id="KMS65158">
    <property type="protein sequence ID" value="KMS65158"/>
    <property type="gene ID" value="BVRB_038830"/>
</dbReference>
<sequence length="61" mass="6584">EISAAQHAKKMAKSKGGVLPTAPELFLKTHFKTVAGKGEIAANKKAKQISVHTFKHIFKAL</sequence>
<protein>
    <submittedName>
        <fullName evidence="1">Uncharacterized protein</fullName>
    </submittedName>
</protein>
<evidence type="ECO:0000313" key="2">
    <source>
        <dbReference type="Proteomes" id="UP000035740"/>
    </source>
</evidence>
<dbReference type="AlphaFoldDB" id="A0A0J7YPR8"/>
<evidence type="ECO:0000313" key="1">
    <source>
        <dbReference type="EMBL" id="KMS65158.1"/>
    </source>
</evidence>
<organism evidence="1 2">
    <name type="scientific">Beta vulgaris subsp. vulgaris</name>
    <name type="common">Beet</name>
    <dbReference type="NCBI Taxonomy" id="3555"/>
    <lineage>
        <taxon>Eukaryota</taxon>
        <taxon>Viridiplantae</taxon>
        <taxon>Streptophyta</taxon>
        <taxon>Embryophyta</taxon>
        <taxon>Tracheophyta</taxon>
        <taxon>Spermatophyta</taxon>
        <taxon>Magnoliopsida</taxon>
        <taxon>eudicotyledons</taxon>
        <taxon>Gunneridae</taxon>
        <taxon>Pentapetalae</taxon>
        <taxon>Caryophyllales</taxon>
        <taxon>Chenopodiaceae</taxon>
        <taxon>Betoideae</taxon>
        <taxon>Beta</taxon>
    </lineage>
</organism>
<dbReference type="Proteomes" id="UP000035740">
    <property type="component" value="Unassembled WGS sequence"/>
</dbReference>
<accession>A0A0J7YPR8</accession>
<feature type="non-terminal residue" evidence="1">
    <location>
        <position position="1"/>
    </location>
</feature>
<reference evidence="1 2" key="1">
    <citation type="journal article" date="2014" name="Nature">
        <title>The genome of the recently domesticated crop plant sugar beet (Beta vulgaris).</title>
        <authorList>
            <person name="Dohm J.C."/>
            <person name="Minoche A.E."/>
            <person name="Holtgrawe D."/>
            <person name="Capella-Gutierrez S."/>
            <person name="Zakrzewski F."/>
            <person name="Tafer H."/>
            <person name="Rupp O."/>
            <person name="Sorensen T.R."/>
            <person name="Stracke R."/>
            <person name="Reinhardt R."/>
            <person name="Goesmann A."/>
            <person name="Kraft T."/>
            <person name="Schulz B."/>
            <person name="Stadler P.F."/>
            <person name="Schmidt T."/>
            <person name="Gabaldon T."/>
            <person name="Lehrach H."/>
            <person name="Weisshaar B."/>
            <person name="Himmelbauer H."/>
        </authorList>
    </citation>
    <scope>NUCLEOTIDE SEQUENCE [LARGE SCALE GENOMIC DNA]</scope>
    <source>
        <tissue evidence="1">Taproot</tissue>
    </source>
</reference>